<evidence type="ECO:0000313" key="7">
    <source>
        <dbReference type="Proteomes" id="UP000075714"/>
    </source>
</evidence>
<feature type="domain" description="EF-hand" evidence="5">
    <location>
        <begin position="206"/>
        <end position="241"/>
    </location>
</feature>
<dbReference type="PROSITE" id="PS00018">
    <property type="entry name" value="EF_HAND_1"/>
    <property type="match status" value="1"/>
</dbReference>
<dbReference type="AlphaFoldDB" id="A0A150GZ79"/>
<sequence>MGVRSTVSLIHAGRLVKVPQSERPADPAARETRIEDRPTLNRVHDKLFKTFREPFVHKVLRSYATDGSGLLTPDQLRAALERLHLGLGPEERERIVARVAPPEHGRVHYRELLRWLEVPQSLGGEEEALARGNSVPGPPTVRPGGGGHGVGDGGRGTYWNWRRHAEPVGAGGAVPGLPAEASDGSPEQARADELLASLIARKLAHSQRHKLRDVFRRLDADRNSVIDRDEFARGVASLGIPASRQQLDRLFNEVDTDGDGVIDYGEWAARFEDKGKRQPAQSTFKATTLHPAAAAAGPSTANSAGPELPSPYLHPAPGPDEVAGALRHPLVLELARSLYGKGAGALSVFQRCDTAGSGRLAGIEEQQLAALAVALEPYAPPGGATSPAAAAAAASGHVDYRSFVSGLLEGGLVHPRLLHSAPPGRSGGGGAAGLGGTLNLTRFGEATAAQGLQSAHTRSLSAVGLSYRAGGPDDVPPPPALSAVPQDRTAMYDLHEIAVGPFLESLDAASDAAAAAASAAASGADGGGGSSLLLPGVTRSVDNGTLGRSAPRLSRTDGAGRRSLSKAPSHATGRFSRFWDRRYADTEHVTVADPACAAAPPSGSVWVRKADTAAYLGFQEADREHRQRRSQQLVLRYTNRSDIDTRYSAQDDASGADDGRLAHKRALKQRYEERSEMYDRVRQSEADKEATCFFNRQPAHHEHQLEGQNVPHRLYW</sequence>
<dbReference type="Gene3D" id="1.10.238.10">
    <property type="entry name" value="EF-hand"/>
    <property type="match status" value="2"/>
</dbReference>
<feature type="region of interest" description="Disordered" evidence="4">
    <location>
        <begin position="129"/>
        <end position="151"/>
    </location>
</feature>
<evidence type="ECO:0000256" key="3">
    <source>
        <dbReference type="ARBA" id="ARBA00022837"/>
    </source>
</evidence>
<dbReference type="PANTHER" id="PTHR34524:SF6">
    <property type="entry name" value="CALCYPHOSINE LIKE"/>
    <property type="match status" value="1"/>
</dbReference>
<feature type="domain" description="EF-hand" evidence="5">
    <location>
        <begin position="51"/>
        <end position="86"/>
    </location>
</feature>
<keyword evidence="7" id="KW-1185">Reference proteome</keyword>
<organism evidence="6 7">
    <name type="scientific">Gonium pectorale</name>
    <name type="common">Green alga</name>
    <dbReference type="NCBI Taxonomy" id="33097"/>
    <lineage>
        <taxon>Eukaryota</taxon>
        <taxon>Viridiplantae</taxon>
        <taxon>Chlorophyta</taxon>
        <taxon>core chlorophytes</taxon>
        <taxon>Chlorophyceae</taxon>
        <taxon>CS clade</taxon>
        <taxon>Chlamydomonadales</taxon>
        <taxon>Volvocaceae</taxon>
        <taxon>Gonium</taxon>
    </lineage>
</organism>
<dbReference type="InterPro" id="IPR002048">
    <property type="entry name" value="EF_hand_dom"/>
</dbReference>
<evidence type="ECO:0000256" key="1">
    <source>
        <dbReference type="ARBA" id="ARBA00022723"/>
    </source>
</evidence>
<dbReference type="PROSITE" id="PS50222">
    <property type="entry name" value="EF_HAND_2"/>
    <property type="match status" value="3"/>
</dbReference>
<keyword evidence="1" id="KW-0479">Metal-binding</keyword>
<evidence type="ECO:0000256" key="2">
    <source>
        <dbReference type="ARBA" id="ARBA00022737"/>
    </source>
</evidence>
<proteinExistence type="predicted"/>
<feature type="region of interest" description="Disordered" evidence="4">
    <location>
        <begin position="540"/>
        <end position="569"/>
    </location>
</feature>
<dbReference type="Proteomes" id="UP000075714">
    <property type="component" value="Unassembled WGS sequence"/>
</dbReference>
<evidence type="ECO:0000313" key="6">
    <source>
        <dbReference type="EMBL" id="KXZ54978.1"/>
    </source>
</evidence>
<comment type="caution">
    <text evidence="6">The sequence shown here is derived from an EMBL/GenBank/DDBJ whole genome shotgun (WGS) entry which is preliminary data.</text>
</comment>
<dbReference type="SMART" id="SM00054">
    <property type="entry name" value="EFh"/>
    <property type="match status" value="3"/>
</dbReference>
<reference evidence="7" key="1">
    <citation type="journal article" date="2016" name="Nat. Commun.">
        <title>The Gonium pectorale genome demonstrates co-option of cell cycle regulation during the evolution of multicellularity.</title>
        <authorList>
            <person name="Hanschen E.R."/>
            <person name="Marriage T.N."/>
            <person name="Ferris P.J."/>
            <person name="Hamaji T."/>
            <person name="Toyoda A."/>
            <person name="Fujiyama A."/>
            <person name="Neme R."/>
            <person name="Noguchi H."/>
            <person name="Minakuchi Y."/>
            <person name="Suzuki M."/>
            <person name="Kawai-Toyooka H."/>
            <person name="Smith D.R."/>
            <person name="Sparks H."/>
            <person name="Anderson J."/>
            <person name="Bakaric R."/>
            <person name="Luria V."/>
            <person name="Karger A."/>
            <person name="Kirschner M.W."/>
            <person name="Durand P.M."/>
            <person name="Michod R.E."/>
            <person name="Nozaki H."/>
            <person name="Olson B.J."/>
        </authorList>
    </citation>
    <scope>NUCLEOTIDE SEQUENCE [LARGE SCALE GENOMIC DNA]</scope>
    <source>
        <strain evidence="7">NIES-2863</strain>
    </source>
</reference>
<keyword evidence="3" id="KW-0106">Calcium</keyword>
<dbReference type="SUPFAM" id="SSF47473">
    <property type="entry name" value="EF-hand"/>
    <property type="match status" value="1"/>
</dbReference>
<dbReference type="EMBL" id="LSYV01000004">
    <property type="protein sequence ID" value="KXZ54978.1"/>
    <property type="molecule type" value="Genomic_DNA"/>
</dbReference>
<dbReference type="OrthoDB" id="444540at2759"/>
<dbReference type="InterPro" id="IPR051581">
    <property type="entry name" value="Ca-bind"/>
</dbReference>
<dbReference type="GO" id="GO:0005509">
    <property type="term" value="F:calcium ion binding"/>
    <property type="evidence" value="ECO:0007669"/>
    <property type="project" value="InterPro"/>
</dbReference>
<dbReference type="InterPro" id="IPR011992">
    <property type="entry name" value="EF-hand-dom_pair"/>
</dbReference>
<name>A0A150GZ79_GONPE</name>
<gene>
    <name evidence="6" type="ORF">GPECTOR_3g144</name>
</gene>
<dbReference type="PANTHER" id="PTHR34524">
    <property type="entry name" value="CALCYPHOSIN"/>
    <property type="match status" value="1"/>
</dbReference>
<dbReference type="STRING" id="33097.A0A150GZ79"/>
<accession>A0A150GZ79</accession>
<protein>
    <recommendedName>
        <fullName evidence="5">EF-hand domain-containing protein</fullName>
    </recommendedName>
</protein>
<dbReference type="CDD" id="cd00051">
    <property type="entry name" value="EFh"/>
    <property type="match status" value="1"/>
</dbReference>
<dbReference type="Pfam" id="PF13499">
    <property type="entry name" value="EF-hand_7"/>
    <property type="match status" value="1"/>
</dbReference>
<keyword evidence="2" id="KW-0677">Repeat</keyword>
<evidence type="ECO:0000256" key="4">
    <source>
        <dbReference type="SAM" id="MobiDB-lite"/>
    </source>
</evidence>
<dbReference type="InterPro" id="IPR018247">
    <property type="entry name" value="EF_Hand_1_Ca_BS"/>
</dbReference>
<evidence type="ECO:0000259" key="5">
    <source>
        <dbReference type="PROSITE" id="PS50222"/>
    </source>
</evidence>
<feature type="domain" description="EF-hand" evidence="5">
    <location>
        <begin position="242"/>
        <end position="277"/>
    </location>
</feature>